<gene>
    <name evidence="2" type="ORF">TCM_006497</name>
</gene>
<dbReference type="HOGENOM" id="CLU_017798_1_0_1"/>
<dbReference type="EMBL" id="CM001880">
    <property type="protein sequence ID" value="EOX97498.1"/>
    <property type="molecule type" value="Genomic_DNA"/>
</dbReference>
<dbReference type="InParanoid" id="A0A061E5E0"/>
<dbReference type="STRING" id="3641.A0A061E5E0"/>
<dbReference type="Proteomes" id="UP000026915">
    <property type="component" value="Chromosome 2"/>
</dbReference>
<dbReference type="Pfam" id="PF03087">
    <property type="entry name" value="BPS1"/>
    <property type="match status" value="1"/>
</dbReference>
<dbReference type="Gramene" id="EOX97498">
    <property type="protein sequence ID" value="EOX97498"/>
    <property type="gene ID" value="TCM_006497"/>
</dbReference>
<evidence type="ECO:0000313" key="2">
    <source>
        <dbReference type="EMBL" id="EOX97498.1"/>
    </source>
</evidence>
<dbReference type="PANTHER" id="PTHR33070">
    <property type="entry name" value="OS06G0725500 PROTEIN"/>
    <property type="match status" value="1"/>
</dbReference>
<keyword evidence="2" id="KW-0396">Initiation factor</keyword>
<protein>
    <submittedName>
        <fullName evidence="2">Eukaryotic translation initiation factor 3 subunit A, putative</fullName>
    </submittedName>
</protein>
<reference evidence="2 3" key="1">
    <citation type="journal article" date="2013" name="Genome Biol.">
        <title>The genome sequence of the most widely cultivated cacao type and its use to identify candidate genes regulating pod color.</title>
        <authorList>
            <person name="Motamayor J.C."/>
            <person name="Mockaitis K."/>
            <person name="Schmutz J."/>
            <person name="Haiminen N."/>
            <person name="Iii D.L."/>
            <person name="Cornejo O."/>
            <person name="Findley S.D."/>
            <person name="Zheng P."/>
            <person name="Utro F."/>
            <person name="Royaert S."/>
            <person name="Saski C."/>
            <person name="Jenkins J."/>
            <person name="Podicheti R."/>
            <person name="Zhao M."/>
            <person name="Scheffler B.E."/>
            <person name="Stack J.C."/>
            <person name="Feltus F.A."/>
            <person name="Mustiga G.M."/>
            <person name="Amores F."/>
            <person name="Phillips W."/>
            <person name="Marelli J.P."/>
            <person name="May G.D."/>
            <person name="Shapiro H."/>
            <person name="Ma J."/>
            <person name="Bustamante C.D."/>
            <person name="Schnell R.J."/>
            <person name="Main D."/>
            <person name="Gilbert D."/>
            <person name="Parida L."/>
            <person name="Kuhn D.N."/>
        </authorList>
    </citation>
    <scope>NUCLEOTIDE SEQUENCE [LARGE SCALE GENOMIC DNA]</scope>
    <source>
        <strain evidence="3">cv. Matina 1-6</strain>
    </source>
</reference>
<dbReference type="OMA" id="DAHNQLD"/>
<name>A0A061E5E0_THECC</name>
<evidence type="ECO:0000256" key="1">
    <source>
        <dbReference type="SAM" id="Coils"/>
    </source>
</evidence>
<dbReference type="GO" id="GO:0048364">
    <property type="term" value="P:root development"/>
    <property type="evidence" value="ECO:0007669"/>
    <property type="project" value="InterPro"/>
</dbReference>
<feature type="coiled-coil region" evidence="1">
    <location>
        <begin position="258"/>
        <end position="292"/>
    </location>
</feature>
<dbReference type="GO" id="GO:0048367">
    <property type="term" value="P:shoot system development"/>
    <property type="evidence" value="ECO:0007669"/>
    <property type="project" value="InterPro"/>
</dbReference>
<accession>A0A061E5E0</accession>
<keyword evidence="2" id="KW-0648">Protein biosynthesis</keyword>
<dbReference type="InterPro" id="IPR004320">
    <property type="entry name" value="BPS1_pln"/>
</dbReference>
<dbReference type="AlphaFoldDB" id="A0A061E5E0"/>
<proteinExistence type="predicted"/>
<dbReference type="eggNOG" id="ENOG502QUY1">
    <property type="taxonomic scope" value="Eukaryota"/>
</dbReference>
<organism evidence="2 3">
    <name type="scientific">Theobroma cacao</name>
    <name type="common">Cacao</name>
    <name type="synonym">Cocoa</name>
    <dbReference type="NCBI Taxonomy" id="3641"/>
    <lineage>
        <taxon>Eukaryota</taxon>
        <taxon>Viridiplantae</taxon>
        <taxon>Streptophyta</taxon>
        <taxon>Embryophyta</taxon>
        <taxon>Tracheophyta</taxon>
        <taxon>Spermatophyta</taxon>
        <taxon>Magnoliopsida</taxon>
        <taxon>eudicotyledons</taxon>
        <taxon>Gunneridae</taxon>
        <taxon>Pentapetalae</taxon>
        <taxon>rosids</taxon>
        <taxon>malvids</taxon>
        <taxon>Malvales</taxon>
        <taxon>Malvaceae</taxon>
        <taxon>Byttnerioideae</taxon>
        <taxon>Theobroma</taxon>
    </lineage>
</organism>
<evidence type="ECO:0000313" key="3">
    <source>
        <dbReference type="Proteomes" id="UP000026915"/>
    </source>
</evidence>
<dbReference type="PANTHER" id="PTHR33070:SF129">
    <property type="entry name" value="DUF241 DOMAIN PROTEIN"/>
    <property type="match status" value="1"/>
</dbReference>
<dbReference type="GO" id="GO:0003743">
    <property type="term" value="F:translation initiation factor activity"/>
    <property type="evidence" value="ECO:0007669"/>
    <property type="project" value="UniProtKB-KW"/>
</dbReference>
<keyword evidence="3" id="KW-1185">Reference proteome</keyword>
<sequence>MATNPSNIQTCYHVRSNSLPSRSHPSTSEVDEHLSRLRASEAASTFSSLSHKLNGLQDLHDCTDRLLQLPLTQQALAKEQQRKYVDELLDGSLRLLDTCSTAKDALSQTKECTQELQSILCRRQGVETGLTIKVKKYFNSRKAVKKAIRKGLKNLKHVENKRDTSSSSKGSETGATFSILREVQGATSSVLGSLFSFIYGPEIEMKSSRWSLASKLMNTKRVRCEKEELHTNEISNAEATLLPLASCKISKSDNYMHIENAQQELKKSEMCIQDLEEALECLFRRLIKARVTTLNFLNH</sequence>
<keyword evidence="1" id="KW-0175">Coiled coil</keyword>